<organism evidence="2 3">
    <name type="scientific">Linum trigynum</name>
    <dbReference type="NCBI Taxonomy" id="586398"/>
    <lineage>
        <taxon>Eukaryota</taxon>
        <taxon>Viridiplantae</taxon>
        <taxon>Streptophyta</taxon>
        <taxon>Embryophyta</taxon>
        <taxon>Tracheophyta</taxon>
        <taxon>Spermatophyta</taxon>
        <taxon>Magnoliopsida</taxon>
        <taxon>eudicotyledons</taxon>
        <taxon>Gunneridae</taxon>
        <taxon>Pentapetalae</taxon>
        <taxon>rosids</taxon>
        <taxon>fabids</taxon>
        <taxon>Malpighiales</taxon>
        <taxon>Linaceae</taxon>
        <taxon>Linum</taxon>
    </lineage>
</organism>
<dbReference type="EMBL" id="OZ034821">
    <property type="protein sequence ID" value="CAL1407036.1"/>
    <property type="molecule type" value="Genomic_DNA"/>
</dbReference>
<evidence type="ECO:0000256" key="1">
    <source>
        <dbReference type="SAM" id="MobiDB-lite"/>
    </source>
</evidence>
<sequence length="145" mass="16809">MAQGVSIEECQYLGDEYPRGLVMEQGSETEKSGPRETDKDKSRGDATPLTPHDVTRAQTRYLHGSWFKRRFKRFKESLEAFKVEEKVIASKAYEFVDVKSIGRIYNSRGPKMKARVRRYKDQMGSFLMDVDLLEGKSITLLRFMD</sequence>
<name>A0AAV2G8N7_9ROSI</name>
<feature type="compositionally biased region" description="Basic and acidic residues" evidence="1">
    <location>
        <begin position="28"/>
        <end position="44"/>
    </location>
</feature>
<dbReference type="Proteomes" id="UP001497516">
    <property type="component" value="Chromosome 8"/>
</dbReference>
<gene>
    <name evidence="2" type="ORF">LTRI10_LOCUS46726</name>
</gene>
<evidence type="ECO:0000313" key="2">
    <source>
        <dbReference type="EMBL" id="CAL1407036.1"/>
    </source>
</evidence>
<keyword evidence="3" id="KW-1185">Reference proteome</keyword>
<proteinExistence type="predicted"/>
<dbReference type="AlphaFoldDB" id="A0AAV2G8N7"/>
<protein>
    <submittedName>
        <fullName evidence="2">Uncharacterized protein</fullName>
    </submittedName>
</protein>
<feature type="region of interest" description="Disordered" evidence="1">
    <location>
        <begin position="16"/>
        <end position="52"/>
    </location>
</feature>
<accession>A0AAV2G8N7</accession>
<evidence type="ECO:0000313" key="3">
    <source>
        <dbReference type="Proteomes" id="UP001497516"/>
    </source>
</evidence>
<reference evidence="2 3" key="1">
    <citation type="submission" date="2024-04" db="EMBL/GenBank/DDBJ databases">
        <authorList>
            <person name="Fracassetti M."/>
        </authorList>
    </citation>
    <scope>NUCLEOTIDE SEQUENCE [LARGE SCALE GENOMIC DNA]</scope>
</reference>